<dbReference type="InterPro" id="IPR001986">
    <property type="entry name" value="Enolpyruvate_Tfrase_dom"/>
</dbReference>
<evidence type="ECO:0000256" key="10">
    <source>
        <dbReference type="ARBA" id="ARBA00038367"/>
    </source>
</evidence>
<evidence type="ECO:0000256" key="7">
    <source>
        <dbReference type="ARBA" id="ARBA00022984"/>
    </source>
</evidence>
<evidence type="ECO:0000256" key="2">
    <source>
        <dbReference type="ARBA" id="ARBA00004752"/>
    </source>
</evidence>
<dbReference type="InterPro" id="IPR005750">
    <property type="entry name" value="UDP_GlcNAc_COvinyl_MurA"/>
</dbReference>
<evidence type="ECO:0000256" key="1">
    <source>
        <dbReference type="ARBA" id="ARBA00004496"/>
    </source>
</evidence>
<keyword evidence="9 12" id="KW-0961">Cell wall biogenesis/degradation</keyword>
<keyword evidence="7 12" id="KW-0573">Peptidoglycan synthesis</keyword>
<dbReference type="NCBIfam" id="TIGR01072">
    <property type="entry name" value="murA"/>
    <property type="match status" value="1"/>
</dbReference>
<accession>A0ABY8C8C7</accession>
<comment type="subcellular location">
    <subcellularLocation>
        <location evidence="1 12">Cytoplasm</location>
    </subcellularLocation>
</comment>
<evidence type="ECO:0000313" key="15">
    <source>
        <dbReference type="Proteomes" id="UP001220478"/>
    </source>
</evidence>
<gene>
    <name evidence="12 14" type="primary">murA</name>
    <name evidence="14" type="ORF">PYS61_03975</name>
</gene>
<keyword evidence="3 12" id="KW-0963">Cytoplasm</keyword>
<keyword evidence="5 12" id="KW-0808">Transferase</keyword>
<dbReference type="EC" id="2.5.1.7" evidence="12"/>
<feature type="binding site" evidence="12">
    <location>
        <begin position="22"/>
        <end position="23"/>
    </location>
    <ligand>
        <name>phosphoenolpyruvate</name>
        <dbReference type="ChEBI" id="CHEBI:58702"/>
    </ligand>
</feature>
<keyword evidence="4 12" id="KW-0132">Cell division</keyword>
<evidence type="ECO:0000256" key="9">
    <source>
        <dbReference type="ARBA" id="ARBA00023316"/>
    </source>
</evidence>
<evidence type="ECO:0000256" key="12">
    <source>
        <dbReference type="HAMAP-Rule" id="MF_00111"/>
    </source>
</evidence>
<feature type="binding site" evidence="12">
    <location>
        <position position="308"/>
    </location>
    <ligand>
        <name>UDP-N-acetyl-alpha-D-glucosamine</name>
        <dbReference type="ChEBI" id="CHEBI:57705"/>
    </ligand>
</feature>
<keyword evidence="8 12" id="KW-0131">Cell cycle</keyword>
<evidence type="ECO:0000313" key="14">
    <source>
        <dbReference type="EMBL" id="WEG35105.1"/>
    </source>
</evidence>
<evidence type="ECO:0000256" key="6">
    <source>
        <dbReference type="ARBA" id="ARBA00022960"/>
    </source>
</evidence>
<dbReference type="InterPro" id="IPR050068">
    <property type="entry name" value="MurA_subfamily"/>
</dbReference>
<feature type="binding site" evidence="12">
    <location>
        <begin position="161"/>
        <end position="164"/>
    </location>
    <ligand>
        <name>UDP-N-acetyl-alpha-D-glucosamine</name>
        <dbReference type="ChEBI" id="CHEBI:57705"/>
    </ligand>
</feature>
<proteinExistence type="inferred from homology"/>
<comment type="pathway">
    <text evidence="2 12">Cell wall biogenesis; peptidoglycan biosynthesis.</text>
</comment>
<dbReference type="PANTHER" id="PTHR43783">
    <property type="entry name" value="UDP-N-ACETYLGLUCOSAMINE 1-CARBOXYVINYLTRANSFERASE"/>
    <property type="match status" value="1"/>
</dbReference>
<keyword evidence="12" id="KW-0670">Pyruvate</keyword>
<dbReference type="GO" id="GO:0008760">
    <property type="term" value="F:UDP-N-acetylglucosamine 1-carboxyvinyltransferase activity"/>
    <property type="evidence" value="ECO:0007669"/>
    <property type="project" value="UniProtKB-EC"/>
</dbReference>
<feature type="modified residue" description="2-(S-cysteinyl)pyruvic acid O-phosphothioketal" evidence="12">
    <location>
        <position position="116"/>
    </location>
</feature>
<dbReference type="Gene3D" id="3.65.10.10">
    <property type="entry name" value="Enolpyruvate transferase domain"/>
    <property type="match status" value="2"/>
</dbReference>
<comment type="similarity">
    <text evidence="10 12">Belongs to the EPSP synthase family. MurA subfamily.</text>
</comment>
<dbReference type="Proteomes" id="UP001220478">
    <property type="component" value="Chromosome"/>
</dbReference>
<feature type="binding site" evidence="12">
    <location>
        <position position="330"/>
    </location>
    <ligand>
        <name>UDP-N-acetyl-alpha-D-glucosamine</name>
        <dbReference type="ChEBI" id="CHEBI:57705"/>
    </ligand>
</feature>
<evidence type="ECO:0000256" key="4">
    <source>
        <dbReference type="ARBA" id="ARBA00022618"/>
    </source>
</evidence>
<dbReference type="HAMAP" id="MF_00111">
    <property type="entry name" value="MurA"/>
    <property type="match status" value="1"/>
</dbReference>
<evidence type="ECO:0000256" key="5">
    <source>
        <dbReference type="ARBA" id="ARBA00022679"/>
    </source>
</evidence>
<dbReference type="SUPFAM" id="SSF55205">
    <property type="entry name" value="EPT/RTPC-like"/>
    <property type="match status" value="1"/>
</dbReference>
<dbReference type="NCBIfam" id="NF006873">
    <property type="entry name" value="PRK09369.1"/>
    <property type="match status" value="1"/>
</dbReference>
<comment type="catalytic activity">
    <reaction evidence="11 12">
        <text>phosphoenolpyruvate + UDP-N-acetyl-alpha-D-glucosamine = UDP-N-acetyl-3-O-(1-carboxyvinyl)-alpha-D-glucosamine + phosphate</text>
        <dbReference type="Rhea" id="RHEA:18681"/>
        <dbReference type="ChEBI" id="CHEBI:43474"/>
        <dbReference type="ChEBI" id="CHEBI:57705"/>
        <dbReference type="ChEBI" id="CHEBI:58702"/>
        <dbReference type="ChEBI" id="CHEBI:68483"/>
        <dbReference type="EC" id="2.5.1.7"/>
    </reaction>
</comment>
<evidence type="ECO:0000256" key="11">
    <source>
        <dbReference type="ARBA" id="ARBA00047527"/>
    </source>
</evidence>
<dbReference type="CDD" id="cd01555">
    <property type="entry name" value="UdpNAET"/>
    <property type="match status" value="1"/>
</dbReference>
<protein>
    <recommendedName>
        <fullName evidence="12">UDP-N-acetylglucosamine 1-carboxyvinyltransferase</fullName>
        <ecNumber evidence="12">2.5.1.7</ecNumber>
    </recommendedName>
    <alternativeName>
        <fullName evidence="12">Enoylpyruvate transferase</fullName>
    </alternativeName>
    <alternativeName>
        <fullName evidence="12">UDP-N-acetylglucosamine enolpyruvyl transferase</fullName>
        <shortName evidence="12">EPT</shortName>
    </alternativeName>
</protein>
<reference evidence="14 15" key="1">
    <citation type="submission" date="2023-02" db="EMBL/GenBank/DDBJ databases">
        <title>Novel Oscillospiraceae bacterial genomes.</title>
        <authorList>
            <person name="Srinivasan S."/>
            <person name="Austin M.N."/>
            <person name="Fiedler T.L."/>
            <person name="Strenk S.M."/>
            <person name="Agnew K.J."/>
            <person name="Nagana Gowda G.A."/>
            <person name="Raftery D."/>
            <person name="Beamer M.A."/>
            <person name="Achilles S.L."/>
            <person name="Wiesenfeld H.C."/>
            <person name="Fredricks D.N."/>
            <person name="Hillier S.L."/>
        </authorList>
    </citation>
    <scope>NUCLEOTIDE SEQUENCE [LARGE SCALE GENOMIC DNA]</scope>
    <source>
        <strain evidence="14 15">CHIC02 1186E3-8</strain>
    </source>
</reference>
<keyword evidence="6 12" id="KW-0133">Cell shape</keyword>
<evidence type="ECO:0000256" key="3">
    <source>
        <dbReference type="ARBA" id="ARBA00022490"/>
    </source>
</evidence>
<dbReference type="InterPro" id="IPR013792">
    <property type="entry name" value="RNA3'P_cycl/enolpyr_Trfase_a/b"/>
</dbReference>
<organism evidence="14 15">
    <name type="scientific">Amygdalobacter indicium</name>
    <dbReference type="NCBI Taxonomy" id="3029272"/>
    <lineage>
        <taxon>Bacteria</taxon>
        <taxon>Bacillati</taxon>
        <taxon>Bacillota</taxon>
        <taxon>Clostridia</taxon>
        <taxon>Eubacteriales</taxon>
        <taxon>Oscillospiraceae</taxon>
        <taxon>Amygdalobacter</taxon>
    </lineage>
</organism>
<keyword evidence="15" id="KW-1185">Reference proteome</keyword>
<feature type="active site" description="Proton donor" evidence="12">
    <location>
        <position position="116"/>
    </location>
</feature>
<comment type="function">
    <text evidence="12">Cell wall formation. Adds enolpyruvyl to UDP-N-acetylglucosamine.</text>
</comment>
<evidence type="ECO:0000256" key="8">
    <source>
        <dbReference type="ARBA" id="ARBA00023306"/>
    </source>
</evidence>
<comment type="caution">
    <text evidence="12">Lacks conserved residue(s) required for the propagation of feature annotation.</text>
</comment>
<name>A0ABY8C8C7_9FIRM</name>
<dbReference type="Pfam" id="PF00275">
    <property type="entry name" value="EPSP_synthase"/>
    <property type="match status" value="1"/>
</dbReference>
<dbReference type="EMBL" id="CP118868">
    <property type="protein sequence ID" value="WEG35105.1"/>
    <property type="molecule type" value="Genomic_DNA"/>
</dbReference>
<evidence type="ECO:0000259" key="13">
    <source>
        <dbReference type="Pfam" id="PF00275"/>
    </source>
</evidence>
<feature type="domain" description="Enolpyruvate transferase" evidence="13">
    <location>
        <begin position="6"/>
        <end position="409"/>
    </location>
</feature>
<feature type="binding site" evidence="12">
    <location>
        <position position="92"/>
    </location>
    <ligand>
        <name>UDP-N-acetyl-alpha-D-glucosamine</name>
        <dbReference type="ChEBI" id="CHEBI:57705"/>
    </ligand>
</feature>
<dbReference type="InterPro" id="IPR036968">
    <property type="entry name" value="Enolpyruvate_Tfrase_sf"/>
</dbReference>
<sequence length="432" mass="46810">MTSYYVKGGNRLKGEVVVSGSKNAALAVISAAVLLDGPCVIENVPMISDIVSLVEIIRDLGASIEFKAGTLKIDPRTINTHIVTNTRAREIRASYYLWGAILGRCGKVQCFLPGGCNFGMRPFDLHIKGFNALGAEHNISYGKINFSVERCLSGNKIYMDKVSVGATMNLMIAATKAFGRTVIENAAREPHIVDTANFLNAMGAQIRGAGTDVIRIDGVSTLPGNETYSIIPDQIEAGTFMIAAAITQGNVKVKNLIPKHMEPLTSKFKEMGIPVISGDDYCHIIADAKENFRATSFMTLPYPGFPTDLQPQTVVLLTQATGISRMFENVWDNRFQYVAYLQQMGAHIQLADRMAMIEGPANLTGAVVEAHDLRAGAAMVLAALIAQGETEIYKVSSIERGYENFVEKLRALGADIAIRNESDAAFYSQAGD</sequence>
<dbReference type="PANTHER" id="PTHR43783:SF2">
    <property type="entry name" value="UDP-N-ACETYLGLUCOSAMINE 1-CARBOXYVINYLTRANSFERASE 2"/>
    <property type="match status" value="1"/>
</dbReference>
<dbReference type="RefSeq" id="WP_315570441.1">
    <property type="nucleotide sequence ID" value="NZ_CP118866.1"/>
</dbReference>